<keyword evidence="3" id="KW-1185">Reference proteome</keyword>
<feature type="compositionally biased region" description="Basic and acidic residues" evidence="1">
    <location>
        <begin position="28"/>
        <end position="39"/>
    </location>
</feature>
<evidence type="ECO:0000256" key="1">
    <source>
        <dbReference type="SAM" id="MobiDB-lite"/>
    </source>
</evidence>
<comment type="caution">
    <text evidence="2">The sequence shown here is derived from an EMBL/GenBank/DDBJ whole genome shotgun (WGS) entry which is preliminary data.</text>
</comment>
<evidence type="ECO:0000313" key="2">
    <source>
        <dbReference type="EMBL" id="CAH9092376.1"/>
    </source>
</evidence>
<name>A0A9P0ZA00_CUSEU</name>
<dbReference type="Proteomes" id="UP001152484">
    <property type="component" value="Unassembled WGS sequence"/>
</dbReference>
<proteinExistence type="predicted"/>
<organism evidence="2 3">
    <name type="scientific">Cuscuta europaea</name>
    <name type="common">European dodder</name>
    <dbReference type="NCBI Taxonomy" id="41803"/>
    <lineage>
        <taxon>Eukaryota</taxon>
        <taxon>Viridiplantae</taxon>
        <taxon>Streptophyta</taxon>
        <taxon>Embryophyta</taxon>
        <taxon>Tracheophyta</taxon>
        <taxon>Spermatophyta</taxon>
        <taxon>Magnoliopsida</taxon>
        <taxon>eudicotyledons</taxon>
        <taxon>Gunneridae</taxon>
        <taxon>Pentapetalae</taxon>
        <taxon>asterids</taxon>
        <taxon>lamiids</taxon>
        <taxon>Solanales</taxon>
        <taxon>Convolvulaceae</taxon>
        <taxon>Cuscuteae</taxon>
        <taxon>Cuscuta</taxon>
        <taxon>Cuscuta subgen. Cuscuta</taxon>
    </lineage>
</organism>
<evidence type="ECO:0000313" key="3">
    <source>
        <dbReference type="Proteomes" id="UP001152484"/>
    </source>
</evidence>
<feature type="region of interest" description="Disordered" evidence="1">
    <location>
        <begin position="28"/>
        <end position="69"/>
    </location>
</feature>
<accession>A0A9P0ZA00</accession>
<protein>
    <submittedName>
        <fullName evidence="2">Uncharacterized protein</fullName>
    </submittedName>
</protein>
<gene>
    <name evidence="2" type="ORF">CEURO_LOCUS11926</name>
</gene>
<dbReference type="EMBL" id="CAMAPE010000029">
    <property type="protein sequence ID" value="CAH9092376.1"/>
    <property type="molecule type" value="Genomic_DNA"/>
</dbReference>
<reference evidence="2" key="1">
    <citation type="submission" date="2022-07" db="EMBL/GenBank/DDBJ databases">
        <authorList>
            <person name="Macas J."/>
            <person name="Novak P."/>
            <person name="Neumann P."/>
        </authorList>
    </citation>
    <scope>NUCLEOTIDE SEQUENCE</scope>
</reference>
<dbReference type="OrthoDB" id="1927263at2759"/>
<dbReference type="AlphaFoldDB" id="A0A9P0ZA00"/>
<sequence>MEDLGVPGYFTLELFVAIDSYVKMHGKDASGVDTDHDSDPEAQADDSVFLGNGGSKKQRRRSTSQKLRAEEALHPSWRYTSSGITKQDQLSLHIKPDIRVDKKFDPSLEKNYEPSLLVDKVQPRENSDEIMDEVEELRGEDETEMMALILQENAQLIHAIVEGDLTNTAADQTDLVRLQADKLIDYLEKISETLGQLCEIVQGRK</sequence>